<evidence type="ECO:0000313" key="3">
    <source>
        <dbReference type="Proteomes" id="UP000499080"/>
    </source>
</evidence>
<evidence type="ECO:0000313" key="2">
    <source>
        <dbReference type="EMBL" id="GBO08072.1"/>
    </source>
</evidence>
<dbReference type="AlphaFoldDB" id="A0A4Y2U622"/>
<dbReference type="EMBL" id="BGPR01033944">
    <property type="protein sequence ID" value="GBO08072.1"/>
    <property type="molecule type" value="Genomic_DNA"/>
</dbReference>
<accession>A0A4Y2U622</accession>
<dbReference type="Proteomes" id="UP000499080">
    <property type="component" value="Unassembled WGS sequence"/>
</dbReference>
<keyword evidence="3" id="KW-1185">Reference proteome</keyword>
<proteinExistence type="predicted"/>
<gene>
    <name evidence="1" type="ORF">AVEN_253481_1</name>
    <name evidence="2" type="ORF">AVEN_270810_1</name>
</gene>
<reference evidence="2 3" key="1">
    <citation type="journal article" date="2019" name="Sci. Rep.">
        <title>Orb-weaving spider Araneus ventricosus genome elucidates the spidroin gene catalogue.</title>
        <authorList>
            <person name="Kono N."/>
            <person name="Nakamura H."/>
            <person name="Ohtoshi R."/>
            <person name="Moran D.A.P."/>
            <person name="Shinohara A."/>
            <person name="Yoshida Y."/>
            <person name="Fujiwara M."/>
            <person name="Mori M."/>
            <person name="Tomita M."/>
            <person name="Arakawa K."/>
        </authorList>
    </citation>
    <scope>NUCLEOTIDE SEQUENCE [LARGE SCALE GENOMIC DNA]</scope>
</reference>
<comment type="caution">
    <text evidence="2">The sequence shown here is derived from an EMBL/GenBank/DDBJ whole genome shotgun (WGS) entry which is preliminary data.</text>
</comment>
<organism evidence="2 3">
    <name type="scientific">Araneus ventricosus</name>
    <name type="common">Orbweaver spider</name>
    <name type="synonym">Epeira ventricosa</name>
    <dbReference type="NCBI Taxonomy" id="182803"/>
    <lineage>
        <taxon>Eukaryota</taxon>
        <taxon>Metazoa</taxon>
        <taxon>Ecdysozoa</taxon>
        <taxon>Arthropoda</taxon>
        <taxon>Chelicerata</taxon>
        <taxon>Arachnida</taxon>
        <taxon>Araneae</taxon>
        <taxon>Araneomorphae</taxon>
        <taxon>Entelegynae</taxon>
        <taxon>Araneoidea</taxon>
        <taxon>Araneidae</taxon>
        <taxon>Araneus</taxon>
    </lineage>
</organism>
<dbReference type="EMBL" id="BGPR01033943">
    <property type="protein sequence ID" value="GBO08071.1"/>
    <property type="molecule type" value="Genomic_DNA"/>
</dbReference>
<evidence type="ECO:0000313" key="1">
    <source>
        <dbReference type="EMBL" id="GBO08071.1"/>
    </source>
</evidence>
<name>A0A4Y2U622_ARAVE</name>
<sequence>MAEEHQRNRRFEFYTQAKLLTYIIQKRGDRNALTDELLTTIGRAIGGSKRNTNVGQFPLKVLQEGNLHLSIGAKPDFYLI</sequence>
<protein>
    <submittedName>
        <fullName evidence="2">Uncharacterized protein</fullName>
    </submittedName>
</protein>